<dbReference type="EMBL" id="CP136426">
    <property type="protein sequence ID" value="WOC50713.1"/>
    <property type="molecule type" value="Genomic_DNA"/>
</dbReference>
<keyword evidence="2" id="KW-1185">Reference proteome</keyword>
<dbReference type="KEGG" id="bpor:BPO_0066"/>
<dbReference type="Proteomes" id="UP001432059">
    <property type="component" value="Chromosome"/>
</dbReference>
<reference evidence="1" key="1">
    <citation type="submission" date="2023-10" db="EMBL/GenBank/DDBJ databases">
        <title>Characterization and whole genome sequencing of a novel strain of Bergeyella porcorum QD2021 isolated from pig.</title>
        <authorList>
            <person name="Liu G."/>
            <person name="Chen C."/>
            <person name="Han X."/>
        </authorList>
    </citation>
    <scope>NUCLEOTIDE SEQUENCE</scope>
    <source>
        <strain evidence="1">QD2021</strain>
    </source>
</reference>
<sequence length="32" mass="3907">MTLIIIHHRFFIKDDEAKKSCTFADIFFENFK</sequence>
<name>A0AAU0EZX6_9FLAO</name>
<proteinExistence type="predicted"/>
<evidence type="ECO:0000313" key="1">
    <source>
        <dbReference type="EMBL" id="WOC50713.1"/>
    </source>
</evidence>
<dbReference type="AlphaFoldDB" id="A0AAU0EZX6"/>
<accession>A0AAU0EZX6</accession>
<gene>
    <name evidence="1" type="ORF">BPO_0066</name>
</gene>
<protein>
    <submittedName>
        <fullName evidence="1">Uncharacterized protein</fullName>
    </submittedName>
</protein>
<organism evidence="1 2">
    <name type="scientific">Bergeyella porcorum</name>
    <dbReference type="NCBI Taxonomy" id="1735111"/>
    <lineage>
        <taxon>Bacteria</taxon>
        <taxon>Pseudomonadati</taxon>
        <taxon>Bacteroidota</taxon>
        <taxon>Flavobacteriia</taxon>
        <taxon>Flavobacteriales</taxon>
        <taxon>Weeksellaceae</taxon>
        <taxon>Bergeyella</taxon>
    </lineage>
</organism>
<evidence type="ECO:0000313" key="2">
    <source>
        <dbReference type="Proteomes" id="UP001432059"/>
    </source>
</evidence>